<evidence type="ECO:0000313" key="4">
    <source>
        <dbReference type="EMBL" id="CAG9859554.1"/>
    </source>
</evidence>
<feature type="region of interest" description="Disordered" evidence="1">
    <location>
        <begin position="68"/>
        <end position="128"/>
    </location>
</feature>
<keyword evidence="2" id="KW-0472">Membrane</keyword>
<dbReference type="SUPFAM" id="SSF54236">
    <property type="entry name" value="Ubiquitin-like"/>
    <property type="match status" value="1"/>
</dbReference>
<accession>A0A9N9XP79</accession>
<organism evidence="4 5">
    <name type="scientific">Phyllotreta striolata</name>
    <name type="common">Striped flea beetle</name>
    <name type="synonym">Crioceris striolata</name>
    <dbReference type="NCBI Taxonomy" id="444603"/>
    <lineage>
        <taxon>Eukaryota</taxon>
        <taxon>Metazoa</taxon>
        <taxon>Ecdysozoa</taxon>
        <taxon>Arthropoda</taxon>
        <taxon>Hexapoda</taxon>
        <taxon>Insecta</taxon>
        <taxon>Pterygota</taxon>
        <taxon>Neoptera</taxon>
        <taxon>Endopterygota</taxon>
        <taxon>Coleoptera</taxon>
        <taxon>Polyphaga</taxon>
        <taxon>Cucujiformia</taxon>
        <taxon>Chrysomeloidea</taxon>
        <taxon>Chrysomelidae</taxon>
        <taxon>Galerucinae</taxon>
        <taxon>Alticini</taxon>
        <taxon>Phyllotreta</taxon>
    </lineage>
</organism>
<dbReference type="InterPro" id="IPR000626">
    <property type="entry name" value="Ubiquitin-like_dom"/>
</dbReference>
<dbReference type="PANTHER" id="PTHR14557:SF5">
    <property type="entry name" value="UBIQUITIN-LIKE DOMAIN-CONTAINING PROTEIN"/>
    <property type="match status" value="1"/>
</dbReference>
<feature type="region of interest" description="Disordered" evidence="1">
    <location>
        <begin position="149"/>
        <end position="181"/>
    </location>
</feature>
<dbReference type="GO" id="GO:0036503">
    <property type="term" value="P:ERAD pathway"/>
    <property type="evidence" value="ECO:0007669"/>
    <property type="project" value="InterPro"/>
</dbReference>
<feature type="transmembrane region" description="Helical" evidence="2">
    <location>
        <begin position="321"/>
        <end position="346"/>
    </location>
</feature>
<sequence>MTIIEGIGDEVVHFFIALFVVVIGTAAWWTTNISEQRYIRTAVILERRRHRTHRRLTNHTETVTIVEASTTSPLAEEPQSTPETPVETPASSEQSATIKPPELTVEGTSSNQQQSENITAEGEEESIIETMDADANVVRQRRLAFYSGFANDQPDLTESNSGPPLEEPVPSAPPNEESEGQSVGITVKLKFINDDLKLVDGKLNESLGDFKKRHFLSELSSNKLVRLIFNGQVLQPDTQTLKSCGLFDNCVVHCLIHQKRNQANEQATTEGRREGYSFTHTNGSPNNNNQYRDWDLGNFLFASISIILLAAWYFRYMYAHLYTVTTTIGLILITGIFTIFLVGMYFPDNEQYPNPTFHIRERTRQQQ</sequence>
<reference evidence="4" key="1">
    <citation type="submission" date="2022-01" db="EMBL/GenBank/DDBJ databases">
        <authorList>
            <person name="King R."/>
        </authorList>
    </citation>
    <scope>NUCLEOTIDE SEQUENCE</scope>
</reference>
<dbReference type="Gene3D" id="3.10.20.90">
    <property type="entry name" value="Phosphatidylinositol 3-kinase Catalytic Subunit, Chain A, domain 1"/>
    <property type="match status" value="1"/>
</dbReference>
<dbReference type="CDD" id="cd17057">
    <property type="entry name" value="Ubl_TMUB1_like"/>
    <property type="match status" value="1"/>
</dbReference>
<dbReference type="PANTHER" id="PTHR14557">
    <property type="entry name" value="PROTEIN C7ORF21"/>
    <property type="match status" value="1"/>
</dbReference>
<dbReference type="Pfam" id="PF00240">
    <property type="entry name" value="ubiquitin"/>
    <property type="match status" value="1"/>
</dbReference>
<feature type="compositionally biased region" description="Polar residues" evidence="1">
    <location>
        <begin position="68"/>
        <end position="97"/>
    </location>
</feature>
<keyword evidence="2" id="KW-0812">Transmembrane</keyword>
<name>A0A9N9XP79_PHYSR</name>
<dbReference type="EMBL" id="OU900095">
    <property type="protein sequence ID" value="CAG9859554.1"/>
    <property type="molecule type" value="Genomic_DNA"/>
</dbReference>
<evidence type="ECO:0000256" key="2">
    <source>
        <dbReference type="SAM" id="Phobius"/>
    </source>
</evidence>
<keyword evidence="2" id="KW-1133">Transmembrane helix</keyword>
<evidence type="ECO:0000256" key="1">
    <source>
        <dbReference type="SAM" id="MobiDB-lite"/>
    </source>
</evidence>
<protein>
    <recommendedName>
        <fullName evidence="3">Ubiquitin-like domain-containing protein</fullName>
    </recommendedName>
</protein>
<feature type="compositionally biased region" description="Polar residues" evidence="1">
    <location>
        <begin position="106"/>
        <end position="118"/>
    </location>
</feature>
<feature type="domain" description="Ubiquitin-like" evidence="3">
    <location>
        <begin position="185"/>
        <end position="257"/>
    </location>
</feature>
<dbReference type="InterPro" id="IPR040352">
    <property type="entry name" value="TMUB1/2"/>
</dbReference>
<dbReference type="AlphaFoldDB" id="A0A9N9XP79"/>
<evidence type="ECO:0000313" key="5">
    <source>
        <dbReference type="Proteomes" id="UP001153712"/>
    </source>
</evidence>
<proteinExistence type="predicted"/>
<feature type="region of interest" description="Disordered" evidence="1">
    <location>
        <begin position="265"/>
        <end position="284"/>
    </location>
</feature>
<dbReference type="SMART" id="SM00213">
    <property type="entry name" value="UBQ"/>
    <property type="match status" value="1"/>
</dbReference>
<feature type="transmembrane region" description="Helical" evidence="2">
    <location>
        <begin position="296"/>
        <end position="314"/>
    </location>
</feature>
<dbReference type="InterPro" id="IPR029071">
    <property type="entry name" value="Ubiquitin-like_domsf"/>
</dbReference>
<gene>
    <name evidence="4" type="ORF">PHYEVI_LOCUS5928</name>
</gene>
<evidence type="ECO:0000259" key="3">
    <source>
        <dbReference type="SMART" id="SM00213"/>
    </source>
</evidence>
<dbReference type="Proteomes" id="UP001153712">
    <property type="component" value="Chromosome 2"/>
</dbReference>
<feature type="transmembrane region" description="Helical" evidence="2">
    <location>
        <begin position="12"/>
        <end position="30"/>
    </location>
</feature>
<keyword evidence="5" id="KW-1185">Reference proteome</keyword>
<dbReference type="OrthoDB" id="161999at2759"/>